<proteinExistence type="predicted"/>
<evidence type="ECO:0000313" key="1">
    <source>
        <dbReference type="EMBL" id="BAD03164.1"/>
    </source>
</evidence>
<dbReference type="AlphaFoldDB" id="Q6ZDK6"/>
<protein>
    <submittedName>
        <fullName evidence="1">Uncharacterized protein</fullName>
    </submittedName>
</protein>
<dbReference type="EMBL" id="AP004396">
    <property type="protein sequence ID" value="BAD03164.1"/>
    <property type="molecule type" value="Genomic_DNA"/>
</dbReference>
<reference evidence="2" key="2">
    <citation type="journal article" date="2008" name="Nucleic Acids Res.">
        <title>The rice annotation project database (RAP-DB): 2008 update.</title>
        <authorList>
            <consortium name="The rice annotation project (RAP)"/>
        </authorList>
    </citation>
    <scope>GENOME REANNOTATION</scope>
    <source>
        <strain evidence="2">cv. Nipponbare</strain>
    </source>
</reference>
<dbReference type="Proteomes" id="UP000000763">
    <property type="component" value="Chromosome 8"/>
</dbReference>
<gene>
    <name evidence="1" type="primary">P0404D10.35</name>
</gene>
<organism evidence="1 2">
    <name type="scientific">Oryza sativa subsp. japonica</name>
    <name type="common">Rice</name>
    <dbReference type="NCBI Taxonomy" id="39947"/>
    <lineage>
        <taxon>Eukaryota</taxon>
        <taxon>Viridiplantae</taxon>
        <taxon>Streptophyta</taxon>
        <taxon>Embryophyta</taxon>
        <taxon>Tracheophyta</taxon>
        <taxon>Spermatophyta</taxon>
        <taxon>Magnoliopsida</taxon>
        <taxon>Liliopsida</taxon>
        <taxon>Poales</taxon>
        <taxon>Poaceae</taxon>
        <taxon>BOP clade</taxon>
        <taxon>Oryzoideae</taxon>
        <taxon>Oryzeae</taxon>
        <taxon>Oryzinae</taxon>
        <taxon>Oryza</taxon>
        <taxon>Oryza sativa</taxon>
    </lineage>
</organism>
<reference evidence="2" key="1">
    <citation type="journal article" date="2005" name="Nature">
        <title>The map-based sequence of the rice genome.</title>
        <authorList>
            <consortium name="International rice genome sequencing project (IRGSP)"/>
            <person name="Matsumoto T."/>
            <person name="Wu J."/>
            <person name="Kanamori H."/>
            <person name="Katayose Y."/>
            <person name="Fujisawa M."/>
            <person name="Namiki N."/>
            <person name="Mizuno H."/>
            <person name="Yamamoto K."/>
            <person name="Antonio B.A."/>
            <person name="Baba T."/>
            <person name="Sakata K."/>
            <person name="Nagamura Y."/>
            <person name="Aoki H."/>
            <person name="Arikawa K."/>
            <person name="Arita K."/>
            <person name="Bito T."/>
            <person name="Chiden Y."/>
            <person name="Fujitsuka N."/>
            <person name="Fukunaka R."/>
            <person name="Hamada M."/>
            <person name="Harada C."/>
            <person name="Hayashi A."/>
            <person name="Hijishita S."/>
            <person name="Honda M."/>
            <person name="Hosokawa S."/>
            <person name="Ichikawa Y."/>
            <person name="Idonuma A."/>
            <person name="Iijima M."/>
            <person name="Ikeda M."/>
            <person name="Ikeno M."/>
            <person name="Ito K."/>
            <person name="Ito S."/>
            <person name="Ito T."/>
            <person name="Ito Y."/>
            <person name="Ito Y."/>
            <person name="Iwabuchi A."/>
            <person name="Kamiya K."/>
            <person name="Karasawa W."/>
            <person name="Kurita K."/>
            <person name="Katagiri S."/>
            <person name="Kikuta A."/>
            <person name="Kobayashi H."/>
            <person name="Kobayashi N."/>
            <person name="Machita K."/>
            <person name="Maehara T."/>
            <person name="Masukawa M."/>
            <person name="Mizubayashi T."/>
            <person name="Mukai Y."/>
            <person name="Nagasaki H."/>
            <person name="Nagata Y."/>
            <person name="Naito S."/>
            <person name="Nakashima M."/>
            <person name="Nakama Y."/>
            <person name="Nakamichi Y."/>
            <person name="Nakamura M."/>
            <person name="Meguro A."/>
            <person name="Negishi M."/>
            <person name="Ohta I."/>
            <person name="Ohta T."/>
            <person name="Okamoto M."/>
            <person name="Ono N."/>
            <person name="Saji S."/>
            <person name="Sakaguchi M."/>
            <person name="Sakai K."/>
            <person name="Shibata M."/>
            <person name="Shimokawa T."/>
            <person name="Song J."/>
            <person name="Takazaki Y."/>
            <person name="Terasawa K."/>
            <person name="Tsugane M."/>
            <person name="Tsuji K."/>
            <person name="Ueda S."/>
            <person name="Waki K."/>
            <person name="Yamagata H."/>
            <person name="Yamamoto M."/>
            <person name="Yamamoto S."/>
            <person name="Yamane H."/>
            <person name="Yoshiki S."/>
            <person name="Yoshihara R."/>
            <person name="Yukawa K."/>
            <person name="Zhong H."/>
            <person name="Yano M."/>
            <person name="Yuan Q."/>
            <person name="Ouyang S."/>
            <person name="Liu J."/>
            <person name="Jones K.M."/>
            <person name="Gansberger K."/>
            <person name="Moffat K."/>
            <person name="Hill J."/>
            <person name="Bera J."/>
            <person name="Fadrosh D."/>
            <person name="Jin S."/>
            <person name="Johri S."/>
            <person name="Kim M."/>
            <person name="Overton L."/>
            <person name="Reardon M."/>
            <person name="Tsitrin T."/>
            <person name="Vuong H."/>
            <person name="Weaver B."/>
            <person name="Ciecko A."/>
            <person name="Tallon L."/>
            <person name="Jackson J."/>
            <person name="Pai G."/>
            <person name="Aken S.V."/>
            <person name="Utterback T."/>
            <person name="Reidmuller S."/>
            <person name="Feldblyum T."/>
            <person name="Hsiao J."/>
            <person name="Zismann V."/>
            <person name="Iobst S."/>
            <person name="de Vazeille A.R."/>
            <person name="Buell C.R."/>
            <person name="Ying K."/>
            <person name="Li Y."/>
            <person name="Lu T."/>
            <person name="Huang Y."/>
            <person name="Zhao Q."/>
            <person name="Feng Q."/>
            <person name="Zhang L."/>
            <person name="Zhu J."/>
            <person name="Weng Q."/>
            <person name="Mu J."/>
            <person name="Lu Y."/>
            <person name="Fan D."/>
            <person name="Liu Y."/>
            <person name="Guan J."/>
            <person name="Zhang Y."/>
            <person name="Yu S."/>
            <person name="Liu X."/>
            <person name="Zhang Y."/>
            <person name="Hong G."/>
            <person name="Han B."/>
            <person name="Choisne N."/>
            <person name="Demange N."/>
            <person name="Orjeda G."/>
            <person name="Samain S."/>
            <person name="Cattolico L."/>
            <person name="Pelletier E."/>
            <person name="Couloux A."/>
            <person name="Segurens B."/>
            <person name="Wincker P."/>
            <person name="D'Hont A."/>
            <person name="Scarpelli C."/>
            <person name="Weissenbach J."/>
            <person name="Salanoubat M."/>
            <person name="Quetier F."/>
            <person name="Yu Y."/>
            <person name="Kim H.R."/>
            <person name="Rambo T."/>
            <person name="Currie J."/>
            <person name="Collura K."/>
            <person name="Luo M."/>
            <person name="Yang T."/>
            <person name="Ammiraju J.S.S."/>
            <person name="Engler F."/>
            <person name="Soderlund C."/>
            <person name="Wing R.A."/>
            <person name="Palmer L.E."/>
            <person name="de la Bastide M."/>
            <person name="Spiegel L."/>
            <person name="Nascimento L."/>
            <person name="Zutavern T."/>
            <person name="O'Shaughnessy A."/>
            <person name="Dike S."/>
            <person name="Dedhia N."/>
            <person name="Preston R."/>
            <person name="Balija V."/>
            <person name="McCombie W.R."/>
            <person name="Chow T."/>
            <person name="Chen H."/>
            <person name="Chung M."/>
            <person name="Chen C."/>
            <person name="Shaw J."/>
            <person name="Wu H."/>
            <person name="Hsiao K."/>
            <person name="Chao Y."/>
            <person name="Chu M."/>
            <person name="Cheng C."/>
            <person name="Hour A."/>
            <person name="Lee P."/>
            <person name="Lin S."/>
            <person name="Lin Y."/>
            <person name="Liou J."/>
            <person name="Liu S."/>
            <person name="Hsing Y."/>
            <person name="Raghuvanshi S."/>
            <person name="Mohanty A."/>
            <person name="Bharti A.K."/>
            <person name="Gaur A."/>
            <person name="Gupta V."/>
            <person name="Kumar D."/>
            <person name="Ravi V."/>
            <person name="Vij S."/>
            <person name="Kapur A."/>
            <person name="Khurana P."/>
            <person name="Khurana P."/>
            <person name="Khurana J.P."/>
            <person name="Tyagi A.K."/>
            <person name="Gaikwad K."/>
            <person name="Singh A."/>
            <person name="Dalal V."/>
            <person name="Srivastava S."/>
            <person name="Dixit A."/>
            <person name="Pal A.K."/>
            <person name="Ghazi I.A."/>
            <person name="Yadav M."/>
            <person name="Pandit A."/>
            <person name="Bhargava A."/>
            <person name="Sureshbabu K."/>
            <person name="Batra K."/>
            <person name="Sharma T.R."/>
            <person name="Mohapatra T."/>
            <person name="Singh N.K."/>
            <person name="Messing J."/>
            <person name="Nelson A.B."/>
            <person name="Fuks G."/>
            <person name="Kavchok S."/>
            <person name="Keizer G."/>
            <person name="Linton E."/>
            <person name="Llaca V."/>
            <person name="Song R."/>
            <person name="Tanyolac B."/>
            <person name="Young S."/>
            <person name="Ho-Il K."/>
            <person name="Hahn J.H."/>
            <person name="Sangsakoo G."/>
            <person name="Vanavichit A."/>
            <person name="de Mattos Luiz.A.T."/>
            <person name="Zimmer P.D."/>
            <person name="Malone G."/>
            <person name="Dellagostin O."/>
            <person name="de Oliveira A.C."/>
            <person name="Bevan M."/>
            <person name="Bancroft I."/>
            <person name="Minx P."/>
            <person name="Cordum H."/>
            <person name="Wilson R."/>
            <person name="Cheng Z."/>
            <person name="Jin W."/>
            <person name="Jiang J."/>
            <person name="Leong S.A."/>
            <person name="Iwama H."/>
            <person name="Gojobori T."/>
            <person name="Itoh T."/>
            <person name="Niimura Y."/>
            <person name="Fujii Y."/>
            <person name="Habara T."/>
            <person name="Sakai H."/>
            <person name="Sato Y."/>
            <person name="Wilson G."/>
            <person name="Kumar K."/>
            <person name="McCouch S."/>
            <person name="Juretic N."/>
            <person name="Hoen D."/>
            <person name="Wright S."/>
            <person name="Bruskiewich R."/>
            <person name="Bureau T."/>
            <person name="Miyao A."/>
            <person name="Hirochika H."/>
            <person name="Nishikawa T."/>
            <person name="Kadowaki K."/>
            <person name="Sugiura M."/>
            <person name="Burr B."/>
            <person name="Sasaki T."/>
        </authorList>
    </citation>
    <scope>NUCLEOTIDE SEQUENCE [LARGE SCALE GENOMIC DNA]</scope>
    <source>
        <strain evidence="2">cv. Nipponbare</strain>
    </source>
</reference>
<sequence>MKAVTGGGPSPLTASNVSARHRYPVRGVRIWRSVLMCFHALLLHTTNFVRPSASAGSSKSTTGRVPAQQYSDYKSKTADQYSYYYNSISSGQGQQLGGAGYYDKQPNTIGARVGKIGTYSAFPHPRAHLPAKIQRTGTFIIKKRPGMDALTNSGQPWTLPETTSSVHQAPAAAQIESPDFSRLPSNAGSAVLLGRGSLLQAERR</sequence>
<evidence type="ECO:0000313" key="2">
    <source>
        <dbReference type="Proteomes" id="UP000000763"/>
    </source>
</evidence>
<name>Q6ZDK6_ORYSJ</name>
<accession>Q6ZDK6</accession>